<reference evidence="2 3" key="1">
    <citation type="submission" date="2024-01" db="EMBL/GenBank/DDBJ databases">
        <title>The genomes of 5 underutilized Papilionoideae crops provide insights into root nodulation and disease resistanc.</title>
        <authorList>
            <person name="Yuan L."/>
        </authorList>
    </citation>
    <scope>NUCLEOTIDE SEQUENCE [LARGE SCALE GENOMIC DNA]</scope>
    <source>
        <strain evidence="2">ZHUSHIDOU_FW_LH</strain>
        <tissue evidence="2">Leaf</tissue>
    </source>
</reference>
<organism evidence="2 3">
    <name type="scientific">Crotalaria pallida</name>
    <name type="common">Smooth rattlebox</name>
    <name type="synonym">Crotalaria striata</name>
    <dbReference type="NCBI Taxonomy" id="3830"/>
    <lineage>
        <taxon>Eukaryota</taxon>
        <taxon>Viridiplantae</taxon>
        <taxon>Streptophyta</taxon>
        <taxon>Embryophyta</taxon>
        <taxon>Tracheophyta</taxon>
        <taxon>Spermatophyta</taxon>
        <taxon>Magnoliopsida</taxon>
        <taxon>eudicotyledons</taxon>
        <taxon>Gunneridae</taxon>
        <taxon>Pentapetalae</taxon>
        <taxon>rosids</taxon>
        <taxon>fabids</taxon>
        <taxon>Fabales</taxon>
        <taxon>Fabaceae</taxon>
        <taxon>Papilionoideae</taxon>
        <taxon>50 kb inversion clade</taxon>
        <taxon>genistoids sensu lato</taxon>
        <taxon>core genistoids</taxon>
        <taxon>Crotalarieae</taxon>
        <taxon>Crotalaria</taxon>
    </lineage>
</organism>
<feature type="compositionally biased region" description="Low complexity" evidence="1">
    <location>
        <begin position="107"/>
        <end position="119"/>
    </location>
</feature>
<dbReference type="Proteomes" id="UP001372338">
    <property type="component" value="Unassembled WGS sequence"/>
</dbReference>
<protein>
    <submittedName>
        <fullName evidence="2">Uncharacterized protein</fullName>
    </submittedName>
</protein>
<keyword evidence="3" id="KW-1185">Reference proteome</keyword>
<proteinExistence type="predicted"/>
<gene>
    <name evidence="2" type="ORF">RIF29_15387</name>
</gene>
<dbReference type="EMBL" id="JAYWIO010000003">
    <property type="protein sequence ID" value="KAK7274304.1"/>
    <property type="molecule type" value="Genomic_DNA"/>
</dbReference>
<name>A0AAN9FDG4_CROPI</name>
<evidence type="ECO:0000256" key="1">
    <source>
        <dbReference type="SAM" id="MobiDB-lite"/>
    </source>
</evidence>
<feature type="region of interest" description="Disordered" evidence="1">
    <location>
        <begin position="76"/>
        <end position="165"/>
    </location>
</feature>
<evidence type="ECO:0000313" key="2">
    <source>
        <dbReference type="EMBL" id="KAK7274304.1"/>
    </source>
</evidence>
<sequence>MYFSHCLEKKAPSAPSFFDPRKELEKEKCSIPPLFSLTQETKRNYSFPQPLSSSAPLSSTLSLSLRYKKRNYSFDTLPHSSVADGSSLLPASSSLPLSSRPRPPHNAVPTAPRRPTSPSSLPPRTAPQQRRQKTTARQQPPTPTSPRPPPSTSTSPRVPNEETSVKTTVLMVVGAGRGPLVQASLQV</sequence>
<feature type="compositionally biased region" description="Pro residues" evidence="1">
    <location>
        <begin position="140"/>
        <end position="151"/>
    </location>
</feature>
<accession>A0AAN9FDG4</accession>
<dbReference type="AlphaFoldDB" id="A0AAN9FDG4"/>
<feature type="compositionally biased region" description="Low complexity" evidence="1">
    <location>
        <begin position="86"/>
        <end position="100"/>
    </location>
</feature>
<feature type="compositionally biased region" description="Low complexity" evidence="1">
    <location>
        <begin position="126"/>
        <end position="139"/>
    </location>
</feature>
<evidence type="ECO:0000313" key="3">
    <source>
        <dbReference type="Proteomes" id="UP001372338"/>
    </source>
</evidence>
<comment type="caution">
    <text evidence="2">The sequence shown here is derived from an EMBL/GenBank/DDBJ whole genome shotgun (WGS) entry which is preliminary data.</text>
</comment>